<protein>
    <recommendedName>
        <fullName evidence="3">LPS-assembly lipoprotein</fullName>
    </recommendedName>
</protein>
<dbReference type="PROSITE" id="PS51257">
    <property type="entry name" value="PROKAR_LIPOPROTEIN"/>
    <property type="match status" value="1"/>
</dbReference>
<dbReference type="Pfam" id="PF04390">
    <property type="entry name" value="LptE"/>
    <property type="match status" value="1"/>
</dbReference>
<gene>
    <name evidence="1" type="ORF">HYS17_00915</name>
</gene>
<dbReference type="InterPro" id="IPR007485">
    <property type="entry name" value="LPS_assembly_LptE"/>
</dbReference>
<evidence type="ECO:0000313" key="1">
    <source>
        <dbReference type="EMBL" id="QQG36385.1"/>
    </source>
</evidence>
<organism evidence="1 2">
    <name type="scientific">Micavibrio aeruginosavorus</name>
    <dbReference type="NCBI Taxonomy" id="349221"/>
    <lineage>
        <taxon>Bacteria</taxon>
        <taxon>Pseudomonadati</taxon>
        <taxon>Bdellovibrionota</taxon>
        <taxon>Bdellovibrionia</taxon>
        <taxon>Bdellovibrionales</taxon>
        <taxon>Pseudobdellovibrionaceae</taxon>
        <taxon>Micavibrio</taxon>
    </lineage>
</organism>
<dbReference type="AlphaFoldDB" id="A0A7T5UHF8"/>
<dbReference type="EMBL" id="CP066681">
    <property type="protein sequence ID" value="QQG36385.1"/>
    <property type="molecule type" value="Genomic_DNA"/>
</dbReference>
<sequence length="168" mass="18540">MACFRQGAAVWAVLWLTACGFQPLYGDHALSTTAAVRESFNTIMIANIPDQSGQYLKNALMDRLYSAGRADAHARYRLTVSPVNESRRELDITKTSDSTRAQLSLSTVMTLSDAGGGELLSRSLGATTSYNILDSQFTTRVAEDSARRQALDDLARQIESHLLLYFNR</sequence>
<dbReference type="GO" id="GO:0043165">
    <property type="term" value="P:Gram-negative-bacterium-type cell outer membrane assembly"/>
    <property type="evidence" value="ECO:0007669"/>
    <property type="project" value="InterPro"/>
</dbReference>
<accession>A0A7T5UHF8</accession>
<dbReference type="Proteomes" id="UP000595362">
    <property type="component" value="Chromosome"/>
</dbReference>
<name>A0A7T5UHF8_9BACT</name>
<proteinExistence type="predicted"/>
<evidence type="ECO:0000313" key="2">
    <source>
        <dbReference type="Proteomes" id="UP000595362"/>
    </source>
</evidence>
<dbReference type="GO" id="GO:0019867">
    <property type="term" value="C:outer membrane"/>
    <property type="evidence" value="ECO:0007669"/>
    <property type="project" value="InterPro"/>
</dbReference>
<dbReference type="Gene3D" id="3.30.160.150">
    <property type="entry name" value="Lipoprotein like domain"/>
    <property type="match status" value="1"/>
</dbReference>
<reference evidence="1 2" key="1">
    <citation type="submission" date="2020-07" db="EMBL/GenBank/DDBJ databases">
        <title>Huge and variable diversity of episymbiotic CPR bacteria and DPANN archaea in groundwater ecosystems.</title>
        <authorList>
            <person name="He C.Y."/>
            <person name="Keren R."/>
            <person name="Whittaker M."/>
            <person name="Farag I.F."/>
            <person name="Doudna J."/>
            <person name="Cate J.H.D."/>
            <person name="Banfield J.F."/>
        </authorList>
    </citation>
    <scope>NUCLEOTIDE SEQUENCE [LARGE SCALE GENOMIC DNA]</scope>
    <source>
        <strain evidence="1">NC_groundwater_70_Ag_B-0.1um_54_66</strain>
    </source>
</reference>
<evidence type="ECO:0008006" key="3">
    <source>
        <dbReference type="Google" id="ProtNLM"/>
    </source>
</evidence>